<dbReference type="GeneID" id="31743253"/>
<dbReference type="NCBIfam" id="TIGR01509">
    <property type="entry name" value="HAD-SF-IA-v3"/>
    <property type="match status" value="1"/>
</dbReference>
<dbReference type="PANTHER" id="PTHR18901">
    <property type="entry name" value="2-DEOXYGLUCOSE-6-PHOSPHATE PHOSPHATASE 2"/>
    <property type="match status" value="1"/>
</dbReference>
<dbReference type="Proteomes" id="UP001385848">
    <property type="component" value="Unassembled WGS sequence"/>
</dbReference>
<dbReference type="SUPFAM" id="SSF56784">
    <property type="entry name" value="HAD-like"/>
    <property type="match status" value="1"/>
</dbReference>
<proteinExistence type="predicted"/>
<dbReference type="PANTHER" id="PTHR18901:SF38">
    <property type="entry name" value="PSEUDOURIDINE-5'-PHOSPHATASE"/>
    <property type="match status" value="1"/>
</dbReference>
<dbReference type="Pfam" id="PF13419">
    <property type="entry name" value="HAD_2"/>
    <property type="match status" value="1"/>
</dbReference>
<dbReference type="EMBL" id="VYWW01000023">
    <property type="protein sequence ID" value="KAA9322005.1"/>
    <property type="molecule type" value="Genomic_DNA"/>
</dbReference>
<dbReference type="OrthoDB" id="9797743at2"/>
<comment type="caution">
    <text evidence="1">The sequence shown here is derived from an EMBL/GenBank/DDBJ whole genome shotgun (WGS) entry which is preliminary data.</text>
</comment>
<name>A0A5N1I8Q2_LACJE</name>
<dbReference type="Gene3D" id="3.40.50.1000">
    <property type="entry name" value="HAD superfamily/HAD-like"/>
    <property type="match status" value="1"/>
</dbReference>
<organism evidence="1 3">
    <name type="scientific">Lactobacillus jensenii</name>
    <dbReference type="NCBI Taxonomy" id="109790"/>
    <lineage>
        <taxon>Bacteria</taxon>
        <taxon>Bacillati</taxon>
        <taxon>Bacillota</taxon>
        <taxon>Bacilli</taxon>
        <taxon>Lactobacillales</taxon>
        <taxon>Lactobacillaceae</taxon>
        <taxon>Lactobacillus</taxon>
    </lineage>
</organism>
<evidence type="ECO:0000313" key="2">
    <source>
        <dbReference type="EMBL" id="MEL0564540.1"/>
    </source>
</evidence>
<dbReference type="InterPro" id="IPR036412">
    <property type="entry name" value="HAD-like_sf"/>
</dbReference>
<reference evidence="1 3" key="1">
    <citation type="submission" date="2019-09" db="EMBL/GenBank/DDBJ databases">
        <title>Draft genome sequence assemblies of isolates from the urinary tract.</title>
        <authorList>
            <person name="Mores C.R."/>
            <person name="Putonti C."/>
            <person name="Wolfe A.J."/>
        </authorList>
    </citation>
    <scope>NUCLEOTIDE SEQUENCE [LARGE SCALE GENOMIC DNA]</scope>
    <source>
        <strain evidence="1 3">UMB246</strain>
    </source>
</reference>
<sequence>MKVLGINGDIKGVIFDLDGLLVNSEKLYWQANIQAAKEAKLDIPEDSYLKLTGATAKDMQNFYHKYFATEVERDAFIKRTDDLVWQWTDEGKLKLQKGVRKALDRFKTSDLRMAIASSNYKKVIEHALDKTGIESYFDFYLSYDDVEKFNLAPKPAGDIYSLAAKKLNLNKQEVIIFEDSSTGIAATKDAGIQGIMIPDLKSPSLKDKENASLICQSFLDFLEKIA</sequence>
<dbReference type="Proteomes" id="UP000327236">
    <property type="component" value="Unassembled WGS sequence"/>
</dbReference>
<dbReference type="InterPro" id="IPR023198">
    <property type="entry name" value="PGP-like_dom2"/>
</dbReference>
<evidence type="ECO:0000313" key="3">
    <source>
        <dbReference type="Proteomes" id="UP000327236"/>
    </source>
</evidence>
<dbReference type="PRINTS" id="PR00413">
    <property type="entry name" value="HADHALOGNASE"/>
</dbReference>
<dbReference type="AlphaFoldDB" id="A0A5N1I8Q2"/>
<evidence type="ECO:0000313" key="1">
    <source>
        <dbReference type="EMBL" id="KAA9322005.1"/>
    </source>
</evidence>
<dbReference type="Gene3D" id="1.10.150.240">
    <property type="entry name" value="Putative phosphatase, domain 2"/>
    <property type="match status" value="1"/>
</dbReference>
<keyword evidence="4" id="KW-1185">Reference proteome</keyword>
<dbReference type="KEGG" id="lje:BUE77_05930"/>
<evidence type="ECO:0000313" key="4">
    <source>
        <dbReference type="Proteomes" id="UP001385848"/>
    </source>
</evidence>
<dbReference type="InterPro" id="IPR041492">
    <property type="entry name" value="HAD_2"/>
</dbReference>
<dbReference type="EMBL" id="JBBVUL010000002">
    <property type="protein sequence ID" value="MEL0564540.1"/>
    <property type="molecule type" value="Genomic_DNA"/>
</dbReference>
<dbReference type="SFLD" id="SFLDG01129">
    <property type="entry name" value="C1.5:_HAD__Beta-PGM__Phosphata"/>
    <property type="match status" value="1"/>
</dbReference>
<protein>
    <submittedName>
        <fullName evidence="1">HAD family phosphatase</fullName>
    </submittedName>
</protein>
<reference evidence="2 4" key="2">
    <citation type="submission" date="2024-04" db="EMBL/GenBank/DDBJ databases">
        <title>Three lactobacilli isolated from voided urine samples from females with type 2 diabetes.</title>
        <authorList>
            <person name="Kula A."/>
            <person name="Stegman N."/>
            <person name="Putonti C."/>
        </authorList>
    </citation>
    <scope>NUCLEOTIDE SEQUENCE [LARGE SCALE GENOMIC DNA]</scope>
    <source>
        <strain evidence="2 4">1855</strain>
    </source>
</reference>
<dbReference type="InterPro" id="IPR023214">
    <property type="entry name" value="HAD_sf"/>
</dbReference>
<accession>A0A5N1I8Q2</accession>
<dbReference type="InterPro" id="IPR006439">
    <property type="entry name" value="HAD-SF_hydro_IA"/>
</dbReference>
<gene>
    <name evidence="2" type="ORF">AAC431_01190</name>
    <name evidence="1" type="ORF">F6H94_05750</name>
</gene>
<dbReference type="CDD" id="cd07505">
    <property type="entry name" value="HAD_BPGM-like"/>
    <property type="match status" value="1"/>
</dbReference>
<dbReference type="SFLD" id="SFLDS00003">
    <property type="entry name" value="Haloacid_Dehalogenase"/>
    <property type="match status" value="1"/>
</dbReference>
<dbReference type="RefSeq" id="WP_006584515.1">
    <property type="nucleotide sequence ID" value="NZ_CATOUV010000001.1"/>
</dbReference>